<dbReference type="InterPro" id="IPR009760">
    <property type="entry name" value="DUF1328"/>
</dbReference>
<name>A0A6P2CZD3_9BACT</name>
<evidence type="ECO:0000256" key="1">
    <source>
        <dbReference type="ARBA" id="ARBA00022475"/>
    </source>
</evidence>
<gene>
    <name evidence="6" type="ORF">SOIL9_35010</name>
</gene>
<dbReference type="AlphaFoldDB" id="A0A6P2CZD3"/>
<keyword evidence="7" id="KW-1185">Reference proteome</keyword>
<evidence type="ECO:0000256" key="3">
    <source>
        <dbReference type="ARBA" id="ARBA00022989"/>
    </source>
</evidence>
<keyword evidence="3 5" id="KW-1133">Transmembrane helix</keyword>
<dbReference type="Pfam" id="PF07043">
    <property type="entry name" value="DUF1328"/>
    <property type="match status" value="1"/>
</dbReference>
<keyword evidence="4 5" id="KW-0472">Membrane</keyword>
<evidence type="ECO:0000256" key="5">
    <source>
        <dbReference type="SAM" id="Phobius"/>
    </source>
</evidence>
<dbReference type="Proteomes" id="UP000464178">
    <property type="component" value="Chromosome"/>
</dbReference>
<dbReference type="EMBL" id="LR593886">
    <property type="protein sequence ID" value="VTR94213.1"/>
    <property type="molecule type" value="Genomic_DNA"/>
</dbReference>
<dbReference type="NCBIfam" id="NF010229">
    <property type="entry name" value="PRK13682.1-4"/>
    <property type="match status" value="1"/>
</dbReference>
<dbReference type="RefSeq" id="WP_162673410.1">
    <property type="nucleotide sequence ID" value="NZ_LR593886.1"/>
</dbReference>
<dbReference type="PIRSF" id="PIRSF036466">
    <property type="entry name" value="UCP036466"/>
    <property type="match status" value="1"/>
</dbReference>
<dbReference type="HAMAP" id="MF_01361">
    <property type="entry name" value="UPF0391"/>
    <property type="match status" value="1"/>
</dbReference>
<accession>A0A6P2CZD3</accession>
<organism evidence="6 7">
    <name type="scientific">Gemmata massiliana</name>
    <dbReference type="NCBI Taxonomy" id="1210884"/>
    <lineage>
        <taxon>Bacteria</taxon>
        <taxon>Pseudomonadati</taxon>
        <taxon>Planctomycetota</taxon>
        <taxon>Planctomycetia</taxon>
        <taxon>Gemmatales</taxon>
        <taxon>Gemmataceae</taxon>
        <taxon>Gemmata</taxon>
    </lineage>
</organism>
<keyword evidence="1" id="KW-1003">Cell membrane</keyword>
<proteinExistence type="inferred from homology"/>
<reference evidence="6 7" key="1">
    <citation type="submission" date="2019-05" db="EMBL/GenBank/DDBJ databases">
        <authorList>
            <consortium name="Science for Life Laboratories"/>
        </authorList>
    </citation>
    <scope>NUCLEOTIDE SEQUENCE [LARGE SCALE GENOMIC DNA]</scope>
    <source>
        <strain evidence="6">Soil9</strain>
    </source>
</reference>
<evidence type="ECO:0000256" key="4">
    <source>
        <dbReference type="ARBA" id="ARBA00023136"/>
    </source>
</evidence>
<dbReference type="KEGG" id="gms:SOIL9_35010"/>
<feature type="transmembrane region" description="Helical" evidence="5">
    <location>
        <begin position="29"/>
        <end position="49"/>
    </location>
</feature>
<sequence>MLRMAIVFFIVAIIAAVFGFGGIAAESEGIARILLVLFLILAVASLIFGRRGPSIE</sequence>
<keyword evidence="2 5" id="KW-0812">Transmembrane</keyword>
<dbReference type="GO" id="GO:0005886">
    <property type="term" value="C:plasma membrane"/>
    <property type="evidence" value="ECO:0007669"/>
    <property type="project" value="InterPro"/>
</dbReference>
<evidence type="ECO:0000313" key="7">
    <source>
        <dbReference type="Proteomes" id="UP000464178"/>
    </source>
</evidence>
<protein>
    <submittedName>
        <fullName evidence="6">Uncharacterized protein</fullName>
    </submittedName>
</protein>
<evidence type="ECO:0000256" key="2">
    <source>
        <dbReference type="ARBA" id="ARBA00022692"/>
    </source>
</evidence>
<dbReference type="NCBIfam" id="NF010226">
    <property type="entry name" value="PRK13682.1-1"/>
    <property type="match status" value="1"/>
</dbReference>
<evidence type="ECO:0000313" key="6">
    <source>
        <dbReference type="EMBL" id="VTR94213.1"/>
    </source>
</evidence>